<evidence type="ECO:0000313" key="2">
    <source>
        <dbReference type="EMBL" id="CAK5277762.1"/>
    </source>
</evidence>
<dbReference type="Proteomes" id="UP001295794">
    <property type="component" value="Unassembled WGS sequence"/>
</dbReference>
<proteinExistence type="predicted"/>
<organism evidence="2 3">
    <name type="scientific">Mycena citricolor</name>
    <dbReference type="NCBI Taxonomy" id="2018698"/>
    <lineage>
        <taxon>Eukaryota</taxon>
        <taxon>Fungi</taxon>
        <taxon>Dikarya</taxon>
        <taxon>Basidiomycota</taxon>
        <taxon>Agaricomycotina</taxon>
        <taxon>Agaricomycetes</taxon>
        <taxon>Agaricomycetidae</taxon>
        <taxon>Agaricales</taxon>
        <taxon>Marasmiineae</taxon>
        <taxon>Mycenaceae</taxon>
        <taxon>Mycena</taxon>
    </lineage>
</organism>
<name>A0AAD2HKW4_9AGAR</name>
<dbReference type="AlphaFoldDB" id="A0AAD2HKW4"/>
<accession>A0AAD2HKW4</accession>
<keyword evidence="3" id="KW-1185">Reference proteome</keyword>
<sequence>MECDHMSPLWPPLTRLQEFVSLRIPSWDPMTQSRALLRWRPTGGPVNEGMPRQQATVPAPRHEKHSPSRLSLTALKAAHQARTVPELREEDLEETFVRGSGPVRSAIVSIMNVLNLRIESISSREDNQSTRLRIMFNCCIFPQAYGSAAMKLDLSLRTDVELGD</sequence>
<protein>
    <submittedName>
        <fullName evidence="2">Uncharacterized protein</fullName>
    </submittedName>
</protein>
<reference evidence="2" key="1">
    <citation type="submission" date="2023-11" db="EMBL/GenBank/DDBJ databases">
        <authorList>
            <person name="De Vega J J."/>
            <person name="De Vega J J."/>
        </authorList>
    </citation>
    <scope>NUCLEOTIDE SEQUENCE</scope>
</reference>
<gene>
    <name evidence="2" type="ORF">MYCIT1_LOCUS26849</name>
</gene>
<evidence type="ECO:0000256" key="1">
    <source>
        <dbReference type="SAM" id="MobiDB-lite"/>
    </source>
</evidence>
<comment type="caution">
    <text evidence="2">The sequence shown here is derived from an EMBL/GenBank/DDBJ whole genome shotgun (WGS) entry which is preliminary data.</text>
</comment>
<evidence type="ECO:0000313" key="3">
    <source>
        <dbReference type="Proteomes" id="UP001295794"/>
    </source>
</evidence>
<dbReference type="EMBL" id="CAVNYO010000419">
    <property type="protein sequence ID" value="CAK5277762.1"/>
    <property type="molecule type" value="Genomic_DNA"/>
</dbReference>
<feature type="region of interest" description="Disordered" evidence="1">
    <location>
        <begin position="41"/>
        <end position="65"/>
    </location>
</feature>